<protein>
    <submittedName>
        <fullName evidence="2">Uncharacterized protein</fullName>
    </submittedName>
</protein>
<comment type="caution">
    <text evidence="2">The sequence shown here is derived from an EMBL/GenBank/DDBJ whole genome shotgun (WGS) entry which is preliminary data.</text>
</comment>
<reference evidence="2" key="1">
    <citation type="submission" date="2023-06" db="EMBL/GenBank/DDBJ databases">
        <authorList>
            <person name="Noh H."/>
        </authorList>
    </citation>
    <scope>NUCLEOTIDE SEQUENCE</scope>
    <source>
        <strain evidence="2">DUCC20226</strain>
    </source>
</reference>
<name>A0AAD9W766_PHOAM</name>
<evidence type="ECO:0000313" key="2">
    <source>
        <dbReference type="EMBL" id="KAK2613592.1"/>
    </source>
</evidence>
<keyword evidence="1" id="KW-0175">Coiled coil</keyword>
<dbReference type="Proteomes" id="UP001265746">
    <property type="component" value="Unassembled WGS sequence"/>
</dbReference>
<organism evidence="2 3">
    <name type="scientific">Phomopsis amygdali</name>
    <name type="common">Fusicoccum amygdali</name>
    <dbReference type="NCBI Taxonomy" id="1214568"/>
    <lineage>
        <taxon>Eukaryota</taxon>
        <taxon>Fungi</taxon>
        <taxon>Dikarya</taxon>
        <taxon>Ascomycota</taxon>
        <taxon>Pezizomycotina</taxon>
        <taxon>Sordariomycetes</taxon>
        <taxon>Sordariomycetidae</taxon>
        <taxon>Diaporthales</taxon>
        <taxon>Diaporthaceae</taxon>
        <taxon>Diaporthe</taxon>
    </lineage>
</organism>
<feature type="coiled-coil region" evidence="1">
    <location>
        <begin position="207"/>
        <end position="276"/>
    </location>
</feature>
<evidence type="ECO:0000256" key="1">
    <source>
        <dbReference type="SAM" id="Coils"/>
    </source>
</evidence>
<accession>A0AAD9W766</accession>
<dbReference type="AlphaFoldDB" id="A0AAD9W766"/>
<gene>
    <name evidence="2" type="ORF">N8I77_000497</name>
</gene>
<dbReference type="EMBL" id="JAUJFL010000001">
    <property type="protein sequence ID" value="KAK2613592.1"/>
    <property type="molecule type" value="Genomic_DNA"/>
</dbReference>
<proteinExistence type="predicted"/>
<evidence type="ECO:0000313" key="3">
    <source>
        <dbReference type="Proteomes" id="UP001265746"/>
    </source>
</evidence>
<keyword evidence="3" id="KW-1185">Reference proteome</keyword>
<sequence>MKPYFPTLAYATEPEGWDATRVLQIENPTTGRWSCPTITKRNRRCENVVSQERSQKVNRMLNSIAVEDAGAIAKDHNRELTVLAEAMFCPLHSRATDSKEKFKDVVAQWKNNIKTSIRLQVPPPALNVNRTIPAVEYQPTKAPSGLRDRPFNAYPEQTATIPQEQRKNQTATLGVSLTPQSPPPRYGTPSYGAIIDQAALGDFLEAFQSLTLQNQQLKEENQKLRDLNAELVEEANLATKELKRTRKELEAAEKVHELLEEQVDEQFDEINTLSEREAAHLETIAALRETIQMNSKAYRKPKSVWATG</sequence>